<feature type="compositionally biased region" description="Low complexity" evidence="1">
    <location>
        <begin position="193"/>
        <end position="218"/>
    </location>
</feature>
<feature type="domain" description="5'-3' DNA helicase ZGRF1-like N-terminal" evidence="2">
    <location>
        <begin position="85"/>
        <end position="170"/>
    </location>
</feature>
<feature type="compositionally biased region" description="Basic residues" evidence="1">
    <location>
        <begin position="257"/>
        <end position="271"/>
    </location>
</feature>
<accession>A0A9W7DIQ4</accession>
<evidence type="ECO:0000259" key="2">
    <source>
        <dbReference type="Pfam" id="PF10382"/>
    </source>
</evidence>
<sequence>MKRHFNRTPQKQDFKSATFPLSSTPTSSQPTRCRLLSHLPSTPTTTTTTTSTSTSTPTIHTPTQTHQQRIQNESMNKLKHSEYTEYQILFTTQPNKKQPRWEDGMMRHFKFNNKLIIYNIPDIITKPKFSQLQSTQFVNHYNRFKIGQVLKFKQLAVMIDEFNGVFERDVSVEFAKIPQAKVDVPTSQRKSNVSSTSFDDTTRTTTSFNSNSSNVSISDDSRLDSSALNVRQIFTPTKEPIDIDHVPYVVSLKKQRRKVVGLPRPKKHRSKAAGAISGGRISKPGA</sequence>
<feature type="region of interest" description="Disordered" evidence="1">
    <location>
        <begin position="185"/>
        <end position="221"/>
    </location>
</feature>
<protein>
    <submittedName>
        <fullName evidence="3">Unnamed protein product</fullName>
    </submittedName>
</protein>
<proteinExistence type="predicted"/>
<feature type="region of interest" description="Disordered" evidence="1">
    <location>
        <begin position="1"/>
        <end position="67"/>
    </location>
</feature>
<dbReference type="InterPro" id="IPR018838">
    <property type="entry name" value="ZGRF1-like_N"/>
</dbReference>
<organism evidence="3 4">
    <name type="scientific">Ambrosiozyma monospora</name>
    <name type="common">Yeast</name>
    <name type="synonym">Endomycopsis monosporus</name>
    <dbReference type="NCBI Taxonomy" id="43982"/>
    <lineage>
        <taxon>Eukaryota</taxon>
        <taxon>Fungi</taxon>
        <taxon>Dikarya</taxon>
        <taxon>Ascomycota</taxon>
        <taxon>Saccharomycotina</taxon>
        <taxon>Pichiomycetes</taxon>
        <taxon>Pichiales</taxon>
        <taxon>Pichiaceae</taxon>
        <taxon>Ambrosiozyma</taxon>
    </lineage>
</organism>
<dbReference type="Proteomes" id="UP001165063">
    <property type="component" value="Unassembled WGS sequence"/>
</dbReference>
<dbReference type="EMBL" id="BSXU01003700">
    <property type="protein sequence ID" value="GMG40348.1"/>
    <property type="molecule type" value="Genomic_DNA"/>
</dbReference>
<feature type="region of interest" description="Disordered" evidence="1">
    <location>
        <begin position="257"/>
        <end position="286"/>
    </location>
</feature>
<feature type="compositionally biased region" description="Low complexity" evidence="1">
    <location>
        <begin position="16"/>
        <end position="67"/>
    </location>
</feature>
<gene>
    <name evidence="3" type="ORF">Amon01_000611600</name>
</gene>
<dbReference type="OrthoDB" id="6513042at2759"/>
<comment type="caution">
    <text evidence="3">The sequence shown here is derived from an EMBL/GenBank/DDBJ whole genome shotgun (WGS) entry which is preliminary data.</text>
</comment>
<dbReference type="AlphaFoldDB" id="A0A9W7DIQ4"/>
<evidence type="ECO:0000313" key="4">
    <source>
        <dbReference type="Proteomes" id="UP001165063"/>
    </source>
</evidence>
<dbReference type="Pfam" id="PF10382">
    <property type="entry name" value="ZGRF1-like_N"/>
    <property type="match status" value="1"/>
</dbReference>
<reference evidence="3" key="1">
    <citation type="submission" date="2023-04" db="EMBL/GenBank/DDBJ databases">
        <title>Ambrosiozyma monospora NBRC 1965.</title>
        <authorList>
            <person name="Ichikawa N."/>
            <person name="Sato H."/>
            <person name="Tonouchi N."/>
        </authorList>
    </citation>
    <scope>NUCLEOTIDE SEQUENCE</scope>
    <source>
        <strain evidence="3">NBRC 1965</strain>
    </source>
</reference>
<keyword evidence="4" id="KW-1185">Reference proteome</keyword>
<name>A0A9W7DIQ4_AMBMO</name>
<evidence type="ECO:0000256" key="1">
    <source>
        <dbReference type="SAM" id="MobiDB-lite"/>
    </source>
</evidence>
<evidence type="ECO:0000313" key="3">
    <source>
        <dbReference type="EMBL" id="GMG40348.1"/>
    </source>
</evidence>